<dbReference type="Proteomes" id="UP000003803">
    <property type="component" value="Unassembled WGS sequence"/>
</dbReference>
<organism evidence="2 3">
    <name type="scientific">Anaerotruncus colihominis DSM 17241</name>
    <dbReference type="NCBI Taxonomy" id="445972"/>
    <lineage>
        <taxon>Bacteria</taxon>
        <taxon>Bacillati</taxon>
        <taxon>Bacillota</taxon>
        <taxon>Clostridia</taxon>
        <taxon>Eubacteriales</taxon>
        <taxon>Oscillospiraceae</taxon>
        <taxon>Anaerotruncus</taxon>
    </lineage>
</organism>
<keyword evidence="1" id="KW-0812">Transmembrane</keyword>
<feature type="transmembrane region" description="Helical" evidence="1">
    <location>
        <begin position="28"/>
        <end position="47"/>
    </location>
</feature>
<comment type="caution">
    <text evidence="2">The sequence shown here is derived from an EMBL/GenBank/DDBJ whole genome shotgun (WGS) entry which is preliminary data.</text>
</comment>
<protein>
    <submittedName>
        <fullName evidence="2">Uncharacterized protein</fullName>
    </submittedName>
</protein>
<keyword evidence="3" id="KW-1185">Reference proteome</keyword>
<name>B0P6F0_9FIRM</name>
<proteinExistence type="predicted"/>
<evidence type="ECO:0000313" key="2">
    <source>
        <dbReference type="EMBL" id="EDS12775.1"/>
    </source>
</evidence>
<evidence type="ECO:0000313" key="3">
    <source>
        <dbReference type="Proteomes" id="UP000003803"/>
    </source>
</evidence>
<dbReference type="AlphaFoldDB" id="B0P6F0"/>
<keyword evidence="1" id="KW-1133">Transmembrane helix</keyword>
<sequence length="66" mass="8274">MLDLSNWAYFTEHKIYYITIYFLVNQYYIFRNVNFTIYIMCLFHIYCCGKRCPQRDTYAMFDCMLF</sequence>
<reference evidence="2" key="1">
    <citation type="submission" date="2007-11" db="EMBL/GenBank/DDBJ databases">
        <authorList>
            <person name="Fulton L."/>
            <person name="Clifton S."/>
            <person name="Fulton B."/>
            <person name="Xu J."/>
            <person name="Minx P."/>
            <person name="Pepin K.H."/>
            <person name="Johnson M."/>
            <person name="Thiruvilangam P."/>
            <person name="Bhonagiri V."/>
            <person name="Nash W.E."/>
            <person name="Mardis E.R."/>
            <person name="Wilson R.K."/>
        </authorList>
    </citation>
    <scope>NUCLEOTIDE SEQUENCE [LARGE SCALE GENOMIC DNA]</scope>
    <source>
        <strain evidence="2">DSM 17241</strain>
    </source>
</reference>
<dbReference type="EMBL" id="ABGD02000005">
    <property type="protein sequence ID" value="EDS12775.1"/>
    <property type="molecule type" value="Genomic_DNA"/>
</dbReference>
<evidence type="ECO:0000256" key="1">
    <source>
        <dbReference type="SAM" id="Phobius"/>
    </source>
</evidence>
<accession>B0P6F0</accession>
<dbReference type="HOGENOM" id="CLU_2821655_0_0_9"/>
<gene>
    <name evidence="2" type="ORF">ANACOL_00326</name>
</gene>
<reference evidence="2" key="2">
    <citation type="submission" date="2013-09" db="EMBL/GenBank/DDBJ databases">
        <title>Draft genome sequence of Anaerotruncus colihominis(DSM 17241).</title>
        <authorList>
            <person name="Sudarsanam P."/>
            <person name="Ley R."/>
            <person name="Guruge J."/>
            <person name="Turnbaugh P.J."/>
            <person name="Mahowald M."/>
            <person name="Liep D."/>
            <person name="Gordon J."/>
        </authorList>
    </citation>
    <scope>NUCLEOTIDE SEQUENCE</scope>
    <source>
        <strain evidence="2">DSM 17241</strain>
    </source>
</reference>
<keyword evidence="1" id="KW-0472">Membrane</keyword>